<name>A0A286RG22_9BACT</name>
<sequence length="68" mass="8001">MLGKNRYNAQKSGEICQTVRWVQVHFRIHFRTVKLESRFITIVERGDVHDCLRRATRMGGETRQLTVA</sequence>
<protein>
    <submittedName>
        <fullName evidence="1">Uncharacterized protein</fullName>
    </submittedName>
</protein>
<reference evidence="1 2" key="1">
    <citation type="journal article" name="Front. Microbiol.">
        <title>Sugar Metabolism of the First Thermophilic Planctomycete Thermogutta terrifontis: Comparative Genomic and Transcriptomic Approaches.</title>
        <authorList>
            <person name="Elcheninov A.G."/>
            <person name="Menzel P."/>
            <person name="Gudbergsdottir S.R."/>
            <person name="Slesarev A.I."/>
            <person name="Kadnikov V.V."/>
            <person name="Krogh A."/>
            <person name="Bonch-Osmolovskaya E.A."/>
            <person name="Peng X."/>
            <person name="Kublanov I.V."/>
        </authorList>
    </citation>
    <scope>NUCLEOTIDE SEQUENCE [LARGE SCALE GENOMIC DNA]</scope>
    <source>
        <strain evidence="1 2">R1</strain>
    </source>
</reference>
<dbReference type="Proteomes" id="UP000215086">
    <property type="component" value="Chromosome"/>
</dbReference>
<keyword evidence="2" id="KW-1185">Reference proteome</keyword>
<evidence type="ECO:0000313" key="2">
    <source>
        <dbReference type="Proteomes" id="UP000215086"/>
    </source>
</evidence>
<gene>
    <name evidence="1" type="ORF">THTE_2304</name>
</gene>
<dbReference type="KEGG" id="ttf:THTE_2304"/>
<dbReference type="AlphaFoldDB" id="A0A286RG22"/>
<dbReference type="EMBL" id="CP018477">
    <property type="protein sequence ID" value="ASV74906.1"/>
    <property type="molecule type" value="Genomic_DNA"/>
</dbReference>
<accession>A0A286RG22</accession>
<evidence type="ECO:0000313" key="1">
    <source>
        <dbReference type="EMBL" id="ASV74906.1"/>
    </source>
</evidence>
<proteinExistence type="predicted"/>
<organism evidence="1 2">
    <name type="scientific">Thermogutta terrifontis</name>
    <dbReference type="NCBI Taxonomy" id="1331910"/>
    <lineage>
        <taxon>Bacteria</taxon>
        <taxon>Pseudomonadati</taxon>
        <taxon>Planctomycetota</taxon>
        <taxon>Planctomycetia</taxon>
        <taxon>Pirellulales</taxon>
        <taxon>Thermoguttaceae</taxon>
        <taxon>Thermogutta</taxon>
    </lineage>
</organism>